<keyword evidence="5" id="KW-0234">DNA repair</keyword>
<feature type="domain" description="Peptidase S24/S26A/S26B/S26C" evidence="8">
    <location>
        <begin position="30"/>
        <end position="141"/>
    </location>
</feature>
<evidence type="ECO:0000259" key="8">
    <source>
        <dbReference type="Pfam" id="PF00717"/>
    </source>
</evidence>
<dbReference type="GO" id="GO:0003677">
    <property type="term" value="F:DNA binding"/>
    <property type="evidence" value="ECO:0007669"/>
    <property type="project" value="InterPro"/>
</dbReference>
<comment type="caution">
    <text evidence="9">The sequence shown here is derived from an EMBL/GenBank/DDBJ whole genome shotgun (WGS) entry which is preliminary data.</text>
</comment>
<gene>
    <name evidence="9" type="ORF">EOD73_17115</name>
</gene>
<dbReference type="OrthoDB" id="9802364at2"/>
<dbReference type="SUPFAM" id="SSF51306">
    <property type="entry name" value="LexA/Signal peptidase"/>
    <property type="match status" value="1"/>
</dbReference>
<dbReference type="PANTHER" id="PTHR33516">
    <property type="entry name" value="LEXA REPRESSOR"/>
    <property type="match status" value="1"/>
</dbReference>
<evidence type="ECO:0000256" key="3">
    <source>
        <dbReference type="ARBA" id="ARBA00022801"/>
    </source>
</evidence>
<name>A0A3S3T3E5_9BURK</name>
<keyword evidence="6" id="KW-0742">SOS response</keyword>
<dbReference type="EMBL" id="SACM01000006">
    <property type="protein sequence ID" value="RVT82453.1"/>
    <property type="molecule type" value="Genomic_DNA"/>
</dbReference>
<reference evidence="9 10" key="1">
    <citation type="submission" date="2019-01" db="EMBL/GenBank/DDBJ databases">
        <authorList>
            <person name="Chen W.-M."/>
        </authorList>
    </citation>
    <scope>NUCLEOTIDE SEQUENCE [LARGE SCALE GENOMIC DNA]</scope>
    <source>
        <strain evidence="9 10">CCP-18</strain>
    </source>
</reference>
<evidence type="ECO:0000256" key="7">
    <source>
        <dbReference type="RuleBase" id="RU003991"/>
    </source>
</evidence>
<dbReference type="GO" id="GO:0006281">
    <property type="term" value="P:DNA repair"/>
    <property type="evidence" value="ECO:0007669"/>
    <property type="project" value="UniProtKB-KW"/>
</dbReference>
<keyword evidence="3 7" id="KW-0378">Hydrolase</keyword>
<evidence type="ECO:0000256" key="2">
    <source>
        <dbReference type="ARBA" id="ARBA00022763"/>
    </source>
</evidence>
<dbReference type="GO" id="GO:0009432">
    <property type="term" value="P:SOS response"/>
    <property type="evidence" value="ECO:0007669"/>
    <property type="project" value="UniProtKB-KW"/>
</dbReference>
<dbReference type="InterPro" id="IPR039418">
    <property type="entry name" value="LexA-like"/>
</dbReference>
<dbReference type="InterPro" id="IPR015927">
    <property type="entry name" value="Peptidase_S24_S26A/B/C"/>
</dbReference>
<evidence type="ECO:0000256" key="4">
    <source>
        <dbReference type="ARBA" id="ARBA00022813"/>
    </source>
</evidence>
<keyword evidence="2" id="KW-0227">DNA damage</keyword>
<dbReference type="PANTHER" id="PTHR33516:SF2">
    <property type="entry name" value="LEXA REPRESSOR-RELATED"/>
    <property type="match status" value="1"/>
</dbReference>
<dbReference type="NCBIfam" id="NF007621">
    <property type="entry name" value="PRK10276.1"/>
    <property type="match status" value="1"/>
</dbReference>
<sequence>MHSTDEAAADAREPIRLAVSPALVHVLGCTLQAGFPSPAEDHAVKRLDLNEVLIKHPLSTYLMRVRGPSMREAGIDDGDVVLVDKAIKPAHGHVVVAVVDNEFTVKRLWKRGSNLKLQAANPTFPDIVPREGQTVEVWGVVTCAIKQMRV</sequence>
<evidence type="ECO:0000256" key="1">
    <source>
        <dbReference type="ARBA" id="ARBA00007484"/>
    </source>
</evidence>
<comment type="similarity">
    <text evidence="1 7">Belongs to the peptidase S24 family.</text>
</comment>
<dbReference type="CDD" id="cd06529">
    <property type="entry name" value="S24_LexA-like"/>
    <property type="match status" value="1"/>
</dbReference>
<accession>A0A3S3T3E5</accession>
<organism evidence="9 10">
    <name type="scientific">Inhella crocodyli</name>
    <dbReference type="NCBI Taxonomy" id="2499851"/>
    <lineage>
        <taxon>Bacteria</taxon>
        <taxon>Pseudomonadati</taxon>
        <taxon>Pseudomonadota</taxon>
        <taxon>Betaproteobacteria</taxon>
        <taxon>Burkholderiales</taxon>
        <taxon>Sphaerotilaceae</taxon>
        <taxon>Inhella</taxon>
    </lineage>
</organism>
<dbReference type="AlphaFoldDB" id="A0A3S3T3E5"/>
<dbReference type="RefSeq" id="WP_127684261.1">
    <property type="nucleotide sequence ID" value="NZ_SACM01000006.1"/>
</dbReference>
<dbReference type="InterPro" id="IPR036286">
    <property type="entry name" value="LexA/Signal_pep-like_sf"/>
</dbReference>
<evidence type="ECO:0000256" key="5">
    <source>
        <dbReference type="ARBA" id="ARBA00023204"/>
    </source>
</evidence>
<keyword evidence="10" id="KW-1185">Reference proteome</keyword>
<evidence type="ECO:0000313" key="10">
    <source>
        <dbReference type="Proteomes" id="UP000288587"/>
    </source>
</evidence>
<dbReference type="Proteomes" id="UP000288587">
    <property type="component" value="Unassembled WGS sequence"/>
</dbReference>
<protein>
    <submittedName>
        <fullName evidence="9">Translesion error-prone DNA polymerase V autoproteolytic subunit</fullName>
    </submittedName>
</protein>
<dbReference type="InterPro" id="IPR050077">
    <property type="entry name" value="LexA_repressor"/>
</dbReference>
<evidence type="ECO:0000256" key="6">
    <source>
        <dbReference type="ARBA" id="ARBA00023236"/>
    </source>
</evidence>
<dbReference type="PRINTS" id="PR00726">
    <property type="entry name" value="LEXASERPTASE"/>
</dbReference>
<dbReference type="GO" id="GO:0006355">
    <property type="term" value="P:regulation of DNA-templated transcription"/>
    <property type="evidence" value="ECO:0007669"/>
    <property type="project" value="InterPro"/>
</dbReference>
<evidence type="ECO:0000313" key="9">
    <source>
        <dbReference type="EMBL" id="RVT82453.1"/>
    </source>
</evidence>
<keyword evidence="4 7" id="KW-0068">Autocatalytic cleavage</keyword>
<dbReference type="Gene3D" id="2.10.109.10">
    <property type="entry name" value="Umud Fragment, subunit A"/>
    <property type="match status" value="1"/>
</dbReference>
<dbReference type="Pfam" id="PF00717">
    <property type="entry name" value="Peptidase_S24"/>
    <property type="match status" value="1"/>
</dbReference>
<dbReference type="GO" id="GO:0016787">
    <property type="term" value="F:hydrolase activity"/>
    <property type="evidence" value="ECO:0007669"/>
    <property type="project" value="UniProtKB-KW"/>
</dbReference>
<proteinExistence type="inferred from homology"/>
<dbReference type="InterPro" id="IPR006197">
    <property type="entry name" value="Peptidase_S24_LexA"/>
</dbReference>